<reference evidence="1 2" key="1">
    <citation type="submission" date="2017-09" db="EMBL/GenBank/DDBJ databases">
        <title>WGS assembly of Aquilegia coerulea Goldsmith.</title>
        <authorList>
            <person name="Hodges S."/>
            <person name="Kramer E."/>
            <person name="Nordborg M."/>
            <person name="Tomkins J."/>
            <person name="Borevitz J."/>
            <person name="Derieg N."/>
            <person name="Yan J."/>
            <person name="Mihaltcheva S."/>
            <person name="Hayes R.D."/>
            <person name="Rokhsar D."/>
        </authorList>
    </citation>
    <scope>NUCLEOTIDE SEQUENCE [LARGE SCALE GENOMIC DNA]</scope>
    <source>
        <strain evidence="2">cv. Goldsmith</strain>
    </source>
</reference>
<dbReference type="PANTHER" id="PTHR35480">
    <property type="entry name" value="MATERNAL EFFECT EMBRYO ARREST 22"/>
    <property type="match status" value="1"/>
</dbReference>
<dbReference type="AlphaFoldDB" id="A0A2G5CD15"/>
<protein>
    <submittedName>
        <fullName evidence="1">Uncharacterized protein</fullName>
    </submittedName>
</protein>
<keyword evidence="2" id="KW-1185">Reference proteome</keyword>
<dbReference type="EMBL" id="KZ305079">
    <property type="protein sequence ID" value="PIA29165.1"/>
    <property type="molecule type" value="Genomic_DNA"/>
</dbReference>
<organism evidence="1 2">
    <name type="scientific">Aquilegia coerulea</name>
    <name type="common">Rocky mountain columbine</name>
    <dbReference type="NCBI Taxonomy" id="218851"/>
    <lineage>
        <taxon>Eukaryota</taxon>
        <taxon>Viridiplantae</taxon>
        <taxon>Streptophyta</taxon>
        <taxon>Embryophyta</taxon>
        <taxon>Tracheophyta</taxon>
        <taxon>Spermatophyta</taxon>
        <taxon>Magnoliopsida</taxon>
        <taxon>Ranunculales</taxon>
        <taxon>Ranunculaceae</taxon>
        <taxon>Thalictroideae</taxon>
        <taxon>Aquilegia</taxon>
    </lineage>
</organism>
<dbReference type="InParanoid" id="A0A2G5CD15"/>
<evidence type="ECO:0000313" key="2">
    <source>
        <dbReference type="Proteomes" id="UP000230069"/>
    </source>
</evidence>
<gene>
    <name evidence="1" type="ORF">AQUCO_06200031v1</name>
</gene>
<dbReference type="Proteomes" id="UP000230069">
    <property type="component" value="Unassembled WGS sequence"/>
</dbReference>
<dbReference type="OrthoDB" id="1933275at2759"/>
<dbReference type="PANTHER" id="PTHR35480:SF1">
    <property type="entry name" value="MATERNAL EFFECT EMBRYO ARREST 22"/>
    <property type="match status" value="1"/>
</dbReference>
<sequence length="136" mass="15599">MSNEDIMRLLELDDPNDEEKFRMAMEMPLSPTLPEIEMPNMEASQIDAFIITKEGIYCGLAKGIHNTLLPCCFNALNVETDSNKLISKALQIIIVSHCLSRKVLIVQSGNLHMKMLVFILWRIQEIVYSMRCQWLA</sequence>
<evidence type="ECO:0000313" key="1">
    <source>
        <dbReference type="EMBL" id="PIA29165.1"/>
    </source>
</evidence>
<accession>A0A2G5CD15</accession>
<dbReference type="STRING" id="218851.A0A2G5CD15"/>
<name>A0A2G5CD15_AQUCA</name>
<proteinExistence type="predicted"/>